<dbReference type="OrthoDB" id="9793828at2"/>
<evidence type="ECO:0000256" key="4">
    <source>
        <dbReference type="ARBA" id="ARBA00022989"/>
    </source>
</evidence>
<keyword evidence="5 6" id="KW-0472">Membrane</keyword>
<dbReference type="InterPro" id="IPR006214">
    <property type="entry name" value="Bax_inhibitor_1-related"/>
</dbReference>
<organism evidence="7 8">
    <name type="scientific">Ligilactobacillus ruminis DSM 20403 = NBRC 102161</name>
    <dbReference type="NCBI Taxonomy" id="1423798"/>
    <lineage>
        <taxon>Bacteria</taxon>
        <taxon>Bacillati</taxon>
        <taxon>Bacillota</taxon>
        <taxon>Bacilli</taxon>
        <taxon>Lactobacillales</taxon>
        <taxon>Lactobacillaceae</taxon>
        <taxon>Ligilactobacillus</taxon>
    </lineage>
</organism>
<dbReference type="CDD" id="cd10432">
    <property type="entry name" value="BI-1-like_bacterial"/>
    <property type="match status" value="1"/>
</dbReference>
<protein>
    <recommendedName>
        <fullName evidence="9">Modulator of FtsH protease</fullName>
    </recommendedName>
</protein>
<feature type="transmembrane region" description="Helical" evidence="6">
    <location>
        <begin position="84"/>
        <end position="105"/>
    </location>
</feature>
<evidence type="ECO:0000256" key="5">
    <source>
        <dbReference type="ARBA" id="ARBA00023136"/>
    </source>
</evidence>
<name>A0A1I2PDL6_9LACO</name>
<dbReference type="GeneID" id="29802415"/>
<reference evidence="8" key="1">
    <citation type="submission" date="2016-10" db="EMBL/GenBank/DDBJ databases">
        <authorList>
            <person name="Varghese N."/>
            <person name="Submissions S."/>
        </authorList>
    </citation>
    <scope>NUCLEOTIDE SEQUENCE [LARGE SCALE GENOMIC DNA]</scope>
    <source>
        <strain evidence="8">DSM 20403</strain>
    </source>
</reference>
<dbReference type="EMBL" id="FOPI01000003">
    <property type="protein sequence ID" value="SFG14225.1"/>
    <property type="molecule type" value="Genomic_DNA"/>
</dbReference>
<sequence>MNNDPNLYEGQKLVKDANGFFMKMYGYMAAAVGISAVTAFMAANVPSVVSLLSNGLVMSILFIVQLVLVFRMSSLKAIRTSGKALSSLVFYSMIEGLFLSGLLYKYTAMDITRAFIAAAVLFVVLAVMGTSTKKDLSGIGRQALAALIALIIVSIVNLFLHSTMIQYVFSFIGIVVFSALTAYDSQTYKVMYYQYGSQVNTDSLAAVGALNLYLDFLNIFLYLLQIFGIDSSDNN</sequence>
<comment type="similarity">
    <text evidence="2 6">Belongs to the BI1 family.</text>
</comment>
<dbReference type="Proteomes" id="UP000182635">
    <property type="component" value="Unassembled WGS sequence"/>
</dbReference>
<feature type="transmembrane region" description="Helical" evidence="6">
    <location>
        <begin position="166"/>
        <end position="183"/>
    </location>
</feature>
<evidence type="ECO:0000313" key="8">
    <source>
        <dbReference type="Proteomes" id="UP000182635"/>
    </source>
</evidence>
<keyword evidence="4 6" id="KW-1133">Transmembrane helix</keyword>
<evidence type="ECO:0000313" key="7">
    <source>
        <dbReference type="EMBL" id="SFG14225.1"/>
    </source>
</evidence>
<accession>A0A1I2PDL6</accession>
<evidence type="ECO:0000256" key="6">
    <source>
        <dbReference type="RuleBase" id="RU004379"/>
    </source>
</evidence>
<evidence type="ECO:0000256" key="3">
    <source>
        <dbReference type="ARBA" id="ARBA00022692"/>
    </source>
</evidence>
<evidence type="ECO:0000256" key="2">
    <source>
        <dbReference type="ARBA" id="ARBA00010350"/>
    </source>
</evidence>
<dbReference type="GO" id="GO:0005886">
    <property type="term" value="C:plasma membrane"/>
    <property type="evidence" value="ECO:0007669"/>
    <property type="project" value="TreeGrafter"/>
</dbReference>
<proteinExistence type="inferred from homology"/>
<feature type="transmembrane region" description="Helical" evidence="6">
    <location>
        <begin position="25"/>
        <end position="45"/>
    </location>
</feature>
<dbReference type="RefSeq" id="WP_014073552.1">
    <property type="nucleotide sequence ID" value="NZ_AYYL01000001.1"/>
</dbReference>
<evidence type="ECO:0008006" key="9">
    <source>
        <dbReference type="Google" id="ProtNLM"/>
    </source>
</evidence>
<feature type="transmembrane region" description="Helical" evidence="6">
    <location>
        <begin position="51"/>
        <end position="72"/>
    </location>
</feature>
<dbReference type="Pfam" id="PF01027">
    <property type="entry name" value="Bax1-I"/>
    <property type="match status" value="1"/>
</dbReference>
<comment type="subcellular location">
    <subcellularLocation>
        <location evidence="1">Membrane</location>
        <topology evidence="1">Multi-pass membrane protein</topology>
    </subcellularLocation>
</comment>
<dbReference type="PANTHER" id="PTHR23291">
    <property type="entry name" value="BAX INHIBITOR-RELATED"/>
    <property type="match status" value="1"/>
</dbReference>
<dbReference type="PANTHER" id="PTHR23291:SF50">
    <property type="entry name" value="PROTEIN LIFEGUARD 4"/>
    <property type="match status" value="1"/>
</dbReference>
<feature type="transmembrane region" description="Helical" evidence="6">
    <location>
        <begin position="204"/>
        <end position="227"/>
    </location>
</feature>
<dbReference type="AlphaFoldDB" id="A0A1I2PDL6"/>
<gene>
    <name evidence="7" type="ORF">SAMN02910432_00049</name>
</gene>
<feature type="transmembrane region" description="Helical" evidence="6">
    <location>
        <begin position="111"/>
        <end position="131"/>
    </location>
</feature>
<keyword evidence="3 6" id="KW-0812">Transmembrane</keyword>
<evidence type="ECO:0000256" key="1">
    <source>
        <dbReference type="ARBA" id="ARBA00004141"/>
    </source>
</evidence>
<feature type="transmembrane region" description="Helical" evidence="6">
    <location>
        <begin position="143"/>
        <end position="160"/>
    </location>
</feature>